<evidence type="ECO:0000256" key="10">
    <source>
        <dbReference type="ARBA" id="ARBA00048679"/>
    </source>
</evidence>
<evidence type="ECO:0000313" key="15">
    <source>
        <dbReference type="EMBL" id="EPS97710.1"/>
    </source>
</evidence>
<dbReference type="PROSITE" id="PS00108">
    <property type="entry name" value="PROTEIN_KINASE_ST"/>
    <property type="match status" value="1"/>
</dbReference>
<evidence type="ECO:0000256" key="5">
    <source>
        <dbReference type="ARBA" id="ARBA00022741"/>
    </source>
</evidence>
<dbReference type="InterPro" id="IPR000961">
    <property type="entry name" value="AGC-kinase_C"/>
</dbReference>
<dbReference type="EC" id="2.7.11.1" evidence="1"/>
<feature type="domain" description="AGC-kinase C-terminal" evidence="14">
    <location>
        <begin position="703"/>
        <end position="788"/>
    </location>
</feature>
<evidence type="ECO:0000259" key="13">
    <source>
        <dbReference type="PROSITE" id="PS50011"/>
    </source>
</evidence>
<evidence type="ECO:0000256" key="11">
    <source>
        <dbReference type="PROSITE-ProRule" id="PRU10141"/>
    </source>
</evidence>
<dbReference type="InterPro" id="IPR059233">
    <property type="entry name" value="MobB_NdrA/B/Cbk1"/>
</dbReference>
<dbReference type="AlphaFoldDB" id="S8F7V8"/>
<accession>S8F7V8</accession>
<dbReference type="PROSITE" id="PS00107">
    <property type="entry name" value="PROTEIN_KINASE_ATP"/>
    <property type="match status" value="1"/>
</dbReference>
<name>S8F7V8_FOMSC</name>
<dbReference type="PANTHER" id="PTHR24356">
    <property type="entry name" value="SERINE/THREONINE-PROTEIN KINASE"/>
    <property type="match status" value="1"/>
</dbReference>
<evidence type="ECO:0000256" key="3">
    <source>
        <dbReference type="ARBA" id="ARBA00022553"/>
    </source>
</evidence>
<evidence type="ECO:0000256" key="4">
    <source>
        <dbReference type="ARBA" id="ARBA00022679"/>
    </source>
</evidence>
<dbReference type="SMART" id="SM00133">
    <property type="entry name" value="S_TK_X"/>
    <property type="match status" value="1"/>
</dbReference>
<dbReference type="SUPFAM" id="SSF56112">
    <property type="entry name" value="Protein kinase-like (PK-like)"/>
    <property type="match status" value="1"/>
</dbReference>
<dbReference type="InParanoid" id="S8F7V8"/>
<keyword evidence="6" id="KW-0418">Kinase</keyword>
<dbReference type="eggNOG" id="KOG0605">
    <property type="taxonomic scope" value="Eukaryota"/>
</dbReference>
<dbReference type="SMART" id="SM00220">
    <property type="entry name" value="S_TKc"/>
    <property type="match status" value="1"/>
</dbReference>
<evidence type="ECO:0000256" key="6">
    <source>
        <dbReference type="ARBA" id="ARBA00022777"/>
    </source>
</evidence>
<evidence type="ECO:0000256" key="1">
    <source>
        <dbReference type="ARBA" id="ARBA00012513"/>
    </source>
</evidence>
<evidence type="ECO:0000256" key="8">
    <source>
        <dbReference type="ARBA" id="ARBA00038271"/>
    </source>
</evidence>
<dbReference type="InterPro" id="IPR050236">
    <property type="entry name" value="Ser_Thr_kinase_AGC"/>
</dbReference>
<comment type="catalytic activity">
    <reaction evidence="10">
        <text>L-seryl-[protein] + ATP = O-phospho-L-seryl-[protein] + ADP + H(+)</text>
        <dbReference type="Rhea" id="RHEA:17989"/>
        <dbReference type="Rhea" id="RHEA-COMP:9863"/>
        <dbReference type="Rhea" id="RHEA-COMP:11604"/>
        <dbReference type="ChEBI" id="CHEBI:15378"/>
        <dbReference type="ChEBI" id="CHEBI:29999"/>
        <dbReference type="ChEBI" id="CHEBI:30616"/>
        <dbReference type="ChEBI" id="CHEBI:83421"/>
        <dbReference type="ChEBI" id="CHEBI:456216"/>
        <dbReference type="EC" id="2.7.11.1"/>
    </reaction>
</comment>
<feature type="compositionally biased region" description="Basic and acidic residues" evidence="12">
    <location>
        <begin position="721"/>
        <end position="732"/>
    </location>
</feature>
<dbReference type="PROSITE" id="PS50011">
    <property type="entry name" value="PROTEIN_KINASE_DOM"/>
    <property type="match status" value="1"/>
</dbReference>
<dbReference type="GO" id="GO:0007010">
    <property type="term" value="P:cytoskeleton organization"/>
    <property type="evidence" value="ECO:0007669"/>
    <property type="project" value="UniProtKB-ARBA"/>
</dbReference>
<keyword evidence="5 11" id="KW-0547">Nucleotide-binding</keyword>
<keyword evidence="4" id="KW-0808">Transferase</keyword>
<keyword evidence="2" id="KW-0723">Serine/threonine-protein kinase</keyword>
<feature type="region of interest" description="Disordered" evidence="12">
    <location>
        <begin position="721"/>
        <end position="751"/>
    </location>
</feature>
<dbReference type="FunFam" id="1.10.510.10:FF:000024">
    <property type="entry name" value="Probable serine/threonine-protein kinase cot-1"/>
    <property type="match status" value="1"/>
</dbReference>
<dbReference type="EMBL" id="KE504173">
    <property type="protein sequence ID" value="EPS97710.1"/>
    <property type="molecule type" value="Genomic_DNA"/>
</dbReference>
<evidence type="ECO:0000256" key="7">
    <source>
        <dbReference type="ARBA" id="ARBA00022840"/>
    </source>
</evidence>
<feature type="compositionally biased region" description="Basic and acidic residues" evidence="12">
    <location>
        <begin position="794"/>
        <end position="819"/>
    </location>
</feature>
<dbReference type="HOGENOM" id="CLU_000288_67_3_1"/>
<comment type="catalytic activity">
    <reaction evidence="9">
        <text>L-threonyl-[protein] + ATP = O-phospho-L-threonyl-[protein] + ADP + H(+)</text>
        <dbReference type="Rhea" id="RHEA:46608"/>
        <dbReference type="Rhea" id="RHEA-COMP:11060"/>
        <dbReference type="Rhea" id="RHEA-COMP:11605"/>
        <dbReference type="ChEBI" id="CHEBI:15378"/>
        <dbReference type="ChEBI" id="CHEBI:30013"/>
        <dbReference type="ChEBI" id="CHEBI:30616"/>
        <dbReference type="ChEBI" id="CHEBI:61977"/>
        <dbReference type="ChEBI" id="CHEBI:456216"/>
        <dbReference type="EC" id="2.7.11.1"/>
    </reaction>
</comment>
<dbReference type="FunFam" id="3.30.200.20:FF:000192">
    <property type="entry name" value="Serine/threonine-protein kinase cot-1"/>
    <property type="match status" value="1"/>
</dbReference>
<feature type="binding site" evidence="11">
    <location>
        <position position="373"/>
    </location>
    <ligand>
        <name>ATP</name>
        <dbReference type="ChEBI" id="CHEBI:30616"/>
    </ligand>
</feature>
<evidence type="ECO:0000256" key="12">
    <source>
        <dbReference type="SAM" id="MobiDB-lite"/>
    </source>
</evidence>
<reference evidence="15 16" key="1">
    <citation type="journal article" date="2012" name="Science">
        <title>The Paleozoic origin of enzymatic lignin decomposition reconstructed from 31 fungal genomes.</title>
        <authorList>
            <person name="Floudas D."/>
            <person name="Binder M."/>
            <person name="Riley R."/>
            <person name="Barry K."/>
            <person name="Blanchette R.A."/>
            <person name="Henrissat B."/>
            <person name="Martinez A.T."/>
            <person name="Otillar R."/>
            <person name="Spatafora J.W."/>
            <person name="Yadav J.S."/>
            <person name="Aerts A."/>
            <person name="Benoit I."/>
            <person name="Boyd A."/>
            <person name="Carlson A."/>
            <person name="Copeland A."/>
            <person name="Coutinho P.M."/>
            <person name="de Vries R.P."/>
            <person name="Ferreira P."/>
            <person name="Findley K."/>
            <person name="Foster B."/>
            <person name="Gaskell J."/>
            <person name="Glotzer D."/>
            <person name="Gorecki P."/>
            <person name="Heitman J."/>
            <person name="Hesse C."/>
            <person name="Hori C."/>
            <person name="Igarashi K."/>
            <person name="Jurgens J.A."/>
            <person name="Kallen N."/>
            <person name="Kersten P."/>
            <person name="Kohler A."/>
            <person name="Kuees U."/>
            <person name="Kumar T.K.A."/>
            <person name="Kuo A."/>
            <person name="LaButti K."/>
            <person name="Larrondo L.F."/>
            <person name="Lindquist E."/>
            <person name="Ling A."/>
            <person name="Lombard V."/>
            <person name="Lucas S."/>
            <person name="Lundell T."/>
            <person name="Martin R."/>
            <person name="McLaughlin D.J."/>
            <person name="Morgenstern I."/>
            <person name="Morin E."/>
            <person name="Murat C."/>
            <person name="Nagy L.G."/>
            <person name="Nolan M."/>
            <person name="Ohm R.A."/>
            <person name="Patyshakuliyeva A."/>
            <person name="Rokas A."/>
            <person name="Ruiz-Duenas F.J."/>
            <person name="Sabat G."/>
            <person name="Salamov A."/>
            <person name="Samejima M."/>
            <person name="Schmutz J."/>
            <person name="Slot J.C."/>
            <person name="St John F."/>
            <person name="Stenlid J."/>
            <person name="Sun H."/>
            <person name="Sun S."/>
            <person name="Syed K."/>
            <person name="Tsang A."/>
            <person name="Wiebenga A."/>
            <person name="Young D."/>
            <person name="Pisabarro A."/>
            <person name="Eastwood D.C."/>
            <person name="Martin F."/>
            <person name="Cullen D."/>
            <person name="Grigoriev I.V."/>
            <person name="Hibbett D.S."/>
        </authorList>
    </citation>
    <scope>NUCLEOTIDE SEQUENCE</scope>
    <source>
        <strain evidence="16">FP-58527</strain>
    </source>
</reference>
<sequence>MPYPDEQTSMLLGGTLLHKGFYDLLSMIPTTPSRMFWREEEEPIAGPRYEEIAKNDPLNSRKPVESPPPPAATVTNPANPTSPQRNLRGRKISKDMVSKPVGFVHLVHASDAEQAEALLTRWGPEGQGKIGDPRWADPIKDRIRQINQARAVNEVVNGLKPSQSSIIRQGDSDPPPLRVVNGTVTTTSSTITTAARENVSLSPVVPSGLPSSISPAPTAGPGGNSTIRWTAGLPAHQEHEYEDAHASDPEKEIPDVPQEPIRRPIVPSLATLEKAVSAKIYFENLYFPLLRHPPSREQRRLAMEKDMMNMQLGEVQKEYLRSRWRQNETEYLRERRRKVDVSAFVKLKTIGHGAFGVVSLVRERSTRQLFAMKQLRKVDMLRKGQEGHVRAERDLLKSASLVSSPGGADWIVRLYYSFQDRDHLYLVLEYMGGGDLLNLLIERDVFEEDFTRFYVAEMILAIESCHKHGFIHRDIKPDNFLFDPQGHIKLSDFGLATDLHWAHDTSYYEQQRLHLLHKHGIDLEDRFGPSDGMRTKRLDRKEVERLMGGGDGQGGIFTWRERNRRKLAYSVCGTNSYMSPEVIRGHGYTYSCDWWSLGVIMFECLYGFPPFVSNSRHVTRQKILNWKQSLRFPSRPRVSHEGVGLIEQLLCEPEDRLGSQASSSVSRPNSMIVQARRSGFISNNGVAGSVDGAHLIKAHPWFRGIDWENIHRVPAPYRPELRHPEDTRHFDDDIPAEPLAPANGAPADATRDPLLRDKVHGQEILEVRKALAFAGFTHKSPRVISYVRADKAFDPEPDTYGHEETERGRSMVREDRDVGTGRAISL</sequence>
<dbReference type="PANTHER" id="PTHR24356:SF400">
    <property type="entry name" value="SERINE_THREONINE-PROTEIN KINASE CBK1"/>
    <property type="match status" value="1"/>
</dbReference>
<dbReference type="GO" id="GO:0005524">
    <property type="term" value="F:ATP binding"/>
    <property type="evidence" value="ECO:0007669"/>
    <property type="project" value="UniProtKB-UniRule"/>
</dbReference>
<evidence type="ECO:0000259" key="14">
    <source>
        <dbReference type="PROSITE" id="PS51285"/>
    </source>
</evidence>
<dbReference type="STRING" id="743788.S8F7V8"/>
<dbReference type="GO" id="GO:0035556">
    <property type="term" value="P:intracellular signal transduction"/>
    <property type="evidence" value="ECO:0007669"/>
    <property type="project" value="TreeGrafter"/>
</dbReference>
<feature type="compositionally biased region" description="Low complexity" evidence="12">
    <location>
        <begin position="202"/>
        <end position="215"/>
    </location>
</feature>
<dbReference type="InterPro" id="IPR011009">
    <property type="entry name" value="Kinase-like_dom_sf"/>
</dbReference>
<dbReference type="Pfam" id="PF00069">
    <property type="entry name" value="Pkinase"/>
    <property type="match status" value="2"/>
</dbReference>
<dbReference type="CDD" id="cd05573">
    <property type="entry name" value="STKc_ROCK_NDR_like"/>
    <property type="match status" value="1"/>
</dbReference>
<feature type="domain" description="Protein kinase" evidence="13">
    <location>
        <begin position="344"/>
        <end position="672"/>
    </location>
</feature>
<feature type="region of interest" description="Disordered" evidence="12">
    <location>
        <begin position="237"/>
        <end position="257"/>
    </location>
</feature>
<feature type="compositionally biased region" description="Basic and acidic residues" evidence="12">
    <location>
        <begin position="237"/>
        <end position="254"/>
    </location>
</feature>
<dbReference type="InterPro" id="IPR017441">
    <property type="entry name" value="Protein_kinase_ATP_BS"/>
</dbReference>
<organism evidence="15 16">
    <name type="scientific">Fomitopsis schrenkii</name>
    <name type="common">Brown rot fungus</name>
    <dbReference type="NCBI Taxonomy" id="2126942"/>
    <lineage>
        <taxon>Eukaryota</taxon>
        <taxon>Fungi</taxon>
        <taxon>Dikarya</taxon>
        <taxon>Basidiomycota</taxon>
        <taxon>Agaricomycotina</taxon>
        <taxon>Agaricomycetes</taxon>
        <taxon>Polyporales</taxon>
        <taxon>Fomitopsis</taxon>
    </lineage>
</organism>
<dbReference type="Proteomes" id="UP000015241">
    <property type="component" value="Unassembled WGS sequence"/>
</dbReference>
<evidence type="ECO:0000313" key="16">
    <source>
        <dbReference type="Proteomes" id="UP000015241"/>
    </source>
</evidence>
<dbReference type="InterPro" id="IPR000719">
    <property type="entry name" value="Prot_kinase_dom"/>
</dbReference>
<dbReference type="InterPro" id="IPR008271">
    <property type="entry name" value="Ser/Thr_kinase_AS"/>
</dbReference>
<gene>
    <name evidence="15" type="ORF">FOMPIDRAFT_66736</name>
</gene>
<keyword evidence="16" id="KW-1185">Reference proteome</keyword>
<proteinExistence type="inferred from homology"/>
<feature type="region of interest" description="Disordered" evidence="12">
    <location>
        <begin position="794"/>
        <end position="826"/>
    </location>
</feature>
<dbReference type="Gene3D" id="1.10.510.10">
    <property type="entry name" value="Transferase(Phosphotransferase) domain 1"/>
    <property type="match status" value="1"/>
</dbReference>
<comment type="similarity">
    <text evidence="8">Belongs to the protein kinase superfamily. STE Ser/Thr protein kinase family. COT1 subfamily.</text>
</comment>
<feature type="region of interest" description="Disordered" evidence="12">
    <location>
        <begin position="202"/>
        <end position="224"/>
    </location>
</feature>
<dbReference type="CDD" id="cd21742">
    <property type="entry name" value="MobB_NDR_LATS-like"/>
    <property type="match status" value="1"/>
</dbReference>
<feature type="region of interest" description="Disordered" evidence="12">
    <location>
        <begin position="47"/>
        <end position="91"/>
    </location>
</feature>
<evidence type="ECO:0000256" key="2">
    <source>
        <dbReference type="ARBA" id="ARBA00022527"/>
    </source>
</evidence>
<dbReference type="PROSITE" id="PS51285">
    <property type="entry name" value="AGC_KINASE_CTER"/>
    <property type="match status" value="1"/>
</dbReference>
<keyword evidence="7 11" id="KW-0067">ATP-binding</keyword>
<dbReference type="GO" id="GO:0004674">
    <property type="term" value="F:protein serine/threonine kinase activity"/>
    <property type="evidence" value="ECO:0007669"/>
    <property type="project" value="UniProtKB-KW"/>
</dbReference>
<dbReference type="Gene3D" id="3.30.200.20">
    <property type="entry name" value="Phosphorylase Kinase, domain 1"/>
    <property type="match status" value="1"/>
</dbReference>
<protein>
    <recommendedName>
        <fullName evidence="1">non-specific serine/threonine protein kinase</fullName>
        <ecNumber evidence="1">2.7.11.1</ecNumber>
    </recommendedName>
</protein>
<feature type="compositionally biased region" description="Low complexity" evidence="12">
    <location>
        <begin position="72"/>
        <end position="83"/>
    </location>
</feature>
<keyword evidence="3" id="KW-0597">Phosphoprotein</keyword>
<evidence type="ECO:0000256" key="9">
    <source>
        <dbReference type="ARBA" id="ARBA00047899"/>
    </source>
</evidence>
<dbReference type="OrthoDB" id="3638488at2759"/>